<evidence type="ECO:0000313" key="6">
    <source>
        <dbReference type="EMBL" id="PYI00707.1"/>
    </source>
</evidence>
<keyword evidence="7" id="KW-1185">Reference proteome</keyword>
<dbReference type="EMBL" id="KZ826439">
    <property type="protein sequence ID" value="PYI00707.1"/>
    <property type="molecule type" value="Genomic_DNA"/>
</dbReference>
<dbReference type="GO" id="GO:0016787">
    <property type="term" value="F:hydrolase activity"/>
    <property type="evidence" value="ECO:0007669"/>
    <property type="project" value="UniProtKB-KW"/>
</dbReference>
<evidence type="ECO:0000313" key="7">
    <source>
        <dbReference type="Proteomes" id="UP000248423"/>
    </source>
</evidence>
<dbReference type="GO" id="GO:0003723">
    <property type="term" value="F:RNA binding"/>
    <property type="evidence" value="ECO:0007669"/>
    <property type="project" value="InterPro"/>
</dbReference>
<evidence type="ECO:0000256" key="2">
    <source>
        <dbReference type="ARBA" id="ARBA00022759"/>
    </source>
</evidence>
<dbReference type="Proteomes" id="UP000248423">
    <property type="component" value="Unassembled WGS sequence"/>
</dbReference>
<dbReference type="InterPro" id="IPR016191">
    <property type="entry name" value="Ribonuclease/ribotoxin"/>
</dbReference>
<dbReference type="InterPro" id="IPR000026">
    <property type="entry name" value="N1-like"/>
</dbReference>
<keyword evidence="2" id="KW-0255">Endonuclease</keyword>
<keyword evidence="5" id="KW-0456">Lyase</keyword>
<dbReference type="AlphaFoldDB" id="A0A319DSM9"/>
<sequence>EFTKRTRKLKTAGMPNKSYECPKTSNYEATTYTSGQLTPAFVKAANLANVKKMIGKNKYPHPYANHERLPFECGSNKWEFPLDRDSPGQVYSGGEVTTFPDRLIFEFRGAKTEGIAKFCGIIRH</sequence>
<dbReference type="PANTHER" id="PTHR42104:SF2">
    <property type="entry name" value="GUANYL-SPECIFIC RIBONUCLEASE, PUTATIVE (AFU_ORTHOLOGUE AFUA_4G01200)-RELATED"/>
    <property type="match status" value="1"/>
</dbReference>
<name>A0A319DSM9_ASPSB</name>
<dbReference type="GO" id="GO:0046589">
    <property type="term" value="F:ribonuclease T1 activity"/>
    <property type="evidence" value="ECO:0007669"/>
    <property type="project" value="UniProtKB-EC"/>
</dbReference>
<evidence type="ECO:0000256" key="3">
    <source>
        <dbReference type="ARBA" id="ARBA00022801"/>
    </source>
</evidence>
<dbReference type="PANTHER" id="PTHR42104">
    <property type="entry name" value="EXTRACELLULAR GUANYL-SPECIFIC RIBONUCLEASE RNTA (AFU_ORTHOLOGUE AFUA_4G03230)"/>
    <property type="match status" value="1"/>
</dbReference>
<organism evidence="6 7">
    <name type="scientific">Aspergillus sclerotiicarbonarius (strain CBS 121057 / IBT 28362)</name>
    <dbReference type="NCBI Taxonomy" id="1448318"/>
    <lineage>
        <taxon>Eukaryota</taxon>
        <taxon>Fungi</taxon>
        <taxon>Dikarya</taxon>
        <taxon>Ascomycota</taxon>
        <taxon>Pezizomycotina</taxon>
        <taxon>Eurotiomycetes</taxon>
        <taxon>Eurotiomycetidae</taxon>
        <taxon>Eurotiales</taxon>
        <taxon>Aspergillaceae</taxon>
        <taxon>Aspergillus</taxon>
        <taxon>Aspergillus subgen. Circumdati</taxon>
    </lineage>
</organism>
<dbReference type="Gene3D" id="3.10.450.30">
    <property type="entry name" value="Microbial ribonucleases"/>
    <property type="match status" value="1"/>
</dbReference>
<keyword evidence="3" id="KW-0378">Hydrolase</keyword>
<evidence type="ECO:0000256" key="4">
    <source>
        <dbReference type="ARBA" id="ARBA00023157"/>
    </source>
</evidence>
<proteinExistence type="predicted"/>
<dbReference type="SUPFAM" id="SSF53933">
    <property type="entry name" value="Microbial ribonucleases"/>
    <property type="match status" value="1"/>
</dbReference>
<evidence type="ECO:0000256" key="5">
    <source>
        <dbReference type="ARBA" id="ARBA00023239"/>
    </source>
</evidence>
<feature type="non-terminal residue" evidence="6">
    <location>
        <position position="1"/>
    </location>
</feature>
<accession>A0A319DSM9</accession>
<reference evidence="6 7" key="1">
    <citation type="submission" date="2018-02" db="EMBL/GenBank/DDBJ databases">
        <title>The genomes of Aspergillus section Nigri reveals drivers in fungal speciation.</title>
        <authorList>
            <consortium name="DOE Joint Genome Institute"/>
            <person name="Vesth T.C."/>
            <person name="Nybo J."/>
            <person name="Theobald S."/>
            <person name="Brandl J."/>
            <person name="Frisvad J.C."/>
            <person name="Nielsen K.F."/>
            <person name="Lyhne E.K."/>
            <person name="Kogle M.E."/>
            <person name="Kuo A."/>
            <person name="Riley R."/>
            <person name="Clum A."/>
            <person name="Nolan M."/>
            <person name="Lipzen A."/>
            <person name="Salamov A."/>
            <person name="Henrissat B."/>
            <person name="Wiebenga A."/>
            <person name="De vries R.P."/>
            <person name="Grigoriev I.V."/>
            <person name="Mortensen U.H."/>
            <person name="Andersen M.R."/>
            <person name="Baker S.E."/>
        </authorList>
    </citation>
    <scope>NUCLEOTIDE SEQUENCE [LARGE SCALE GENOMIC DNA]</scope>
    <source>
        <strain evidence="6 7">CBS 121057</strain>
    </source>
</reference>
<dbReference type="OrthoDB" id="5425539at2759"/>
<dbReference type="VEuPathDB" id="FungiDB:BO78DRAFT_276482"/>
<dbReference type="Pfam" id="PF00545">
    <property type="entry name" value="Ribonuclease"/>
    <property type="match status" value="1"/>
</dbReference>
<gene>
    <name evidence="6" type="ORF">BO78DRAFT_276482</name>
</gene>
<evidence type="ECO:0000256" key="1">
    <source>
        <dbReference type="ARBA" id="ARBA00022722"/>
    </source>
</evidence>
<keyword evidence="4" id="KW-1015">Disulfide bond</keyword>
<keyword evidence="1" id="KW-0540">Nuclease</keyword>
<feature type="non-terminal residue" evidence="6">
    <location>
        <position position="124"/>
    </location>
</feature>
<protein>
    <submittedName>
        <fullName evidence="6">Uncharacterized protein</fullName>
    </submittedName>
</protein>